<dbReference type="AlphaFoldDB" id="L2F814"/>
<keyword evidence="1" id="KW-1133">Transmembrane helix</keyword>
<feature type="transmembrane region" description="Helical" evidence="1">
    <location>
        <begin position="41"/>
        <end position="60"/>
    </location>
</feature>
<evidence type="ECO:0008006" key="4">
    <source>
        <dbReference type="Google" id="ProtNLM"/>
    </source>
</evidence>
<comment type="caution">
    <text evidence="2">The sequence shown here is derived from an EMBL/GenBank/DDBJ whole genome shotgun (WGS) entry which is preliminary data.</text>
</comment>
<keyword evidence="3" id="KW-1185">Reference proteome</keyword>
<gene>
    <name evidence="2" type="ORF">MOMA_02180</name>
</gene>
<sequence>MGIKYEFYFLNSWQKLIVLALVLFIIQTIRVLFLQPATNNILIIILICLLFLIFGFNSCIKNKKIIITKDGLNTENSFWGFNNNFYNWSDIVVQDNEKYFIIRESFNKKIYVIPFFWGNKDNHNILDIVLNYKYHNYNID</sequence>
<keyword evidence="1" id="KW-0812">Transmembrane</keyword>
<evidence type="ECO:0000256" key="1">
    <source>
        <dbReference type="SAM" id="Phobius"/>
    </source>
</evidence>
<evidence type="ECO:0000313" key="2">
    <source>
        <dbReference type="EMBL" id="ELA09177.1"/>
    </source>
</evidence>
<dbReference type="RefSeq" id="WP_009766997.1">
    <property type="nucleotide sequence ID" value="NZ_ANIN01000001.1"/>
</dbReference>
<dbReference type="EMBL" id="ANIN01000001">
    <property type="protein sequence ID" value="ELA09177.1"/>
    <property type="molecule type" value="Genomic_DNA"/>
</dbReference>
<dbReference type="Proteomes" id="UP000023795">
    <property type="component" value="Unassembled WGS sequence"/>
</dbReference>
<evidence type="ECO:0000313" key="3">
    <source>
        <dbReference type="Proteomes" id="UP000023795"/>
    </source>
</evidence>
<protein>
    <recommendedName>
        <fullName evidence="4">YcxB-like protein domain-containing protein</fullName>
    </recommendedName>
</protein>
<accession>L2F814</accession>
<proteinExistence type="predicted"/>
<organism evidence="2 3">
    <name type="scientific">Moraxella macacae 0408225</name>
    <dbReference type="NCBI Taxonomy" id="1230338"/>
    <lineage>
        <taxon>Bacteria</taxon>
        <taxon>Pseudomonadati</taxon>
        <taxon>Pseudomonadota</taxon>
        <taxon>Gammaproteobacteria</taxon>
        <taxon>Moraxellales</taxon>
        <taxon>Moraxellaceae</taxon>
        <taxon>Moraxella</taxon>
    </lineage>
</organism>
<name>L2F814_9GAMM</name>
<reference evidence="2 3" key="1">
    <citation type="journal article" date="2013" name="Genome Announc.">
        <title>Genome Sequence of Moraxella macacae 0408225, a Novel Bacterial Species Isolated from a Cynomolgus Macaque with Epistaxis.</title>
        <authorList>
            <person name="Ladner J.T."/>
            <person name="Whitehouse C.A."/>
            <person name="Koroleva G.I."/>
            <person name="Palacios G.F."/>
        </authorList>
    </citation>
    <scope>NUCLEOTIDE SEQUENCE [LARGE SCALE GENOMIC DNA]</scope>
    <source>
        <strain evidence="2 3">0408225</strain>
    </source>
</reference>
<dbReference type="STRING" id="1230338.MOMA_02180"/>
<keyword evidence="1" id="KW-0472">Membrane</keyword>